<name>W5Y9P9_9CORY</name>
<dbReference type="PANTHER" id="PTHR43434:SF20">
    <property type="entry name" value="5'-NUCLEOTIDASE"/>
    <property type="match status" value="1"/>
</dbReference>
<dbReference type="KEGG" id="cvt:B843_09340"/>
<reference evidence="1 2" key="1">
    <citation type="submission" date="2013-02" db="EMBL/GenBank/DDBJ databases">
        <title>The complete genome sequence of Corynebacterium vitaeruminis DSM 20294.</title>
        <authorList>
            <person name="Ruckert C."/>
            <person name="Albersmeier A."/>
            <person name="Kalinowski J."/>
        </authorList>
    </citation>
    <scope>NUCLEOTIDE SEQUENCE [LARGE SCALE GENOMIC DNA]</scope>
    <source>
        <strain evidence="2">ATCC 10234</strain>
    </source>
</reference>
<evidence type="ECO:0000313" key="1">
    <source>
        <dbReference type="EMBL" id="AHI23253.1"/>
    </source>
</evidence>
<dbReference type="InterPro" id="IPR041492">
    <property type="entry name" value="HAD_2"/>
</dbReference>
<dbReference type="SFLD" id="SFLDG01129">
    <property type="entry name" value="C1.5:_HAD__Beta-PGM__Phosphata"/>
    <property type="match status" value="1"/>
</dbReference>
<dbReference type="PATRIC" id="fig|1224164.3.peg.1887"/>
<dbReference type="HOGENOM" id="CLU_045011_19_4_11"/>
<proteinExistence type="predicted"/>
<evidence type="ECO:0008006" key="3">
    <source>
        <dbReference type="Google" id="ProtNLM"/>
    </source>
</evidence>
<dbReference type="Gene3D" id="3.40.50.1000">
    <property type="entry name" value="HAD superfamily/HAD-like"/>
    <property type="match status" value="1"/>
</dbReference>
<dbReference type="GO" id="GO:0005829">
    <property type="term" value="C:cytosol"/>
    <property type="evidence" value="ECO:0007669"/>
    <property type="project" value="TreeGrafter"/>
</dbReference>
<keyword evidence="2" id="KW-1185">Reference proteome</keyword>
<protein>
    <recommendedName>
        <fullName evidence="3">Phosphoglycolate phosphatase</fullName>
    </recommendedName>
</protein>
<accession>W5Y9P9</accession>
<dbReference type="EMBL" id="CP004353">
    <property type="protein sequence ID" value="AHI23253.1"/>
    <property type="molecule type" value="Genomic_DNA"/>
</dbReference>
<dbReference type="Proteomes" id="UP000019222">
    <property type="component" value="Chromosome"/>
</dbReference>
<dbReference type="SFLD" id="SFLDS00003">
    <property type="entry name" value="Haloacid_Dehalogenase"/>
    <property type="match status" value="1"/>
</dbReference>
<dbReference type="Pfam" id="PF13419">
    <property type="entry name" value="HAD_2"/>
    <property type="match status" value="1"/>
</dbReference>
<dbReference type="InterPro" id="IPR050155">
    <property type="entry name" value="HAD-like_hydrolase_sf"/>
</dbReference>
<dbReference type="InterPro" id="IPR023214">
    <property type="entry name" value="HAD_sf"/>
</dbReference>
<dbReference type="InterPro" id="IPR036412">
    <property type="entry name" value="HAD-like_sf"/>
</dbReference>
<dbReference type="SUPFAM" id="SSF56784">
    <property type="entry name" value="HAD-like"/>
    <property type="match status" value="1"/>
</dbReference>
<dbReference type="eggNOG" id="COG0546">
    <property type="taxonomic scope" value="Bacteria"/>
</dbReference>
<dbReference type="GO" id="GO:0004713">
    <property type="term" value="F:protein tyrosine kinase activity"/>
    <property type="evidence" value="ECO:0007669"/>
    <property type="project" value="TreeGrafter"/>
</dbReference>
<dbReference type="STRING" id="1224164.B843_09340"/>
<dbReference type="Gene3D" id="1.10.150.240">
    <property type="entry name" value="Putative phosphatase, domain 2"/>
    <property type="match status" value="1"/>
</dbReference>
<evidence type="ECO:0000313" key="2">
    <source>
        <dbReference type="Proteomes" id="UP000019222"/>
    </source>
</evidence>
<dbReference type="InterPro" id="IPR023198">
    <property type="entry name" value="PGP-like_dom2"/>
</dbReference>
<dbReference type="PANTHER" id="PTHR43434">
    <property type="entry name" value="PHOSPHOGLYCOLATE PHOSPHATASE"/>
    <property type="match status" value="1"/>
</dbReference>
<dbReference type="AlphaFoldDB" id="W5Y9P9"/>
<gene>
    <name evidence="1" type="ORF">B843_09340</name>
</gene>
<organism evidence="1 2">
    <name type="scientific">Corynebacterium vitaeruminis DSM 20294</name>
    <dbReference type="NCBI Taxonomy" id="1224164"/>
    <lineage>
        <taxon>Bacteria</taxon>
        <taxon>Bacillati</taxon>
        <taxon>Actinomycetota</taxon>
        <taxon>Actinomycetes</taxon>
        <taxon>Mycobacteriales</taxon>
        <taxon>Corynebacteriaceae</taxon>
        <taxon>Corynebacterium</taxon>
    </lineage>
</organism>
<sequence length="214" mass="23805">MLIDVDGTLIDSFPGIRDTLEKTLAEIDWPMPTEEMLARLPGPPLEVTFQGYGMRGDVLDTALATFRRHYTATGWSNSSLFPGWAQGLARWKEDGLTLCTATSKSISHASTMVEHLGVRPYFDFLGAASDDGARKTKAEVIEYVLETQDLDPMRDNILMIGDRSHDTDGASQFGIPTALVGWGHGTREEWDAADYFARDFNDLERVVRGFANLR</sequence>